<evidence type="ECO:0000256" key="4">
    <source>
        <dbReference type="ARBA" id="ARBA00015575"/>
    </source>
</evidence>
<proteinExistence type="evidence at protein level"/>
<keyword evidence="16" id="KW-1185">Reference proteome</keyword>
<comment type="similarity">
    <text evidence="3">Belongs to the proteasome inhibitor PI31 family.</text>
</comment>
<name>A0A8V0YND4_CHICK</name>
<dbReference type="Ensembl" id="ENSGALT00010032918.1">
    <property type="protein sequence ID" value="ENSGALP00010019477.1"/>
    <property type="gene ID" value="ENSGALG00010013709.1"/>
</dbReference>
<evidence type="ECO:0000256" key="11">
    <source>
        <dbReference type="ARBA" id="ARBA00024805"/>
    </source>
</evidence>
<keyword evidence="8" id="KW-0256">Endoplasmic reticulum</keyword>
<accession>A0A8V0YND4</accession>
<feature type="domain" description="PI31 proteasome regulator N-terminal" evidence="14">
    <location>
        <begin position="13"/>
        <end position="143"/>
    </location>
</feature>
<evidence type="ECO:0000313" key="16">
    <source>
        <dbReference type="Proteomes" id="UP000000539"/>
    </source>
</evidence>
<dbReference type="Pfam" id="PF08577">
    <property type="entry name" value="PI31_Prot_C"/>
    <property type="match status" value="1"/>
</dbReference>
<evidence type="ECO:0000256" key="1">
    <source>
        <dbReference type="ARBA" id="ARBA00004240"/>
    </source>
</evidence>
<sequence length="251" mass="26871">MAGLEVLYCSARAGISCPQDALVCGIHWELIQHGYRCLGAGEQPGPEERKSELLPAGWEANKEVYTLRYKSTDDARELLLKAIVVEDSMILNVMDRASQKVTDVTLAVADYINPEHLNDFHKVYKNMEELRTRIVSGIIAPLGVPTEKAKKESQAEKKDPDYPAGARAPSWPSPLNPFAVGGQDLDPLGGRSGGMIVDPLRSGFPQPGIDPSTGLPSGLPPGAVPPGARFDPFGPLGAGRAGSRPPPTSRL</sequence>
<evidence type="ECO:0000256" key="3">
    <source>
        <dbReference type="ARBA" id="ARBA00006405"/>
    </source>
</evidence>
<dbReference type="InterPro" id="IPR013886">
    <property type="entry name" value="PI31_Prot_C"/>
</dbReference>
<comment type="function">
    <text evidence="11">Plays an important role in control of proteasome function. Inhibits the hydrolysis of protein and peptide substrates by the 20S proteasome. Also inhibits the activation of the proteasome by the proteasome regulatory proteins PA700 and PA28.</text>
</comment>
<dbReference type="GO" id="GO:0004866">
    <property type="term" value="F:endopeptidase inhibitor activity"/>
    <property type="evidence" value="ECO:0007669"/>
    <property type="project" value="InterPro"/>
</dbReference>
<evidence type="ECO:0000256" key="2">
    <source>
        <dbReference type="ARBA" id="ARBA00004496"/>
    </source>
</evidence>
<dbReference type="Pfam" id="PF11566">
    <property type="entry name" value="PI31_Prot_N"/>
    <property type="match status" value="1"/>
</dbReference>
<dbReference type="GO" id="GO:0005783">
    <property type="term" value="C:endoplasmic reticulum"/>
    <property type="evidence" value="ECO:0007669"/>
    <property type="project" value="UniProtKB-SubCell"/>
</dbReference>
<dbReference type="GO" id="GO:0070628">
    <property type="term" value="F:proteasome binding"/>
    <property type="evidence" value="ECO:0007669"/>
    <property type="project" value="InterPro"/>
</dbReference>
<evidence type="ECO:0000259" key="13">
    <source>
        <dbReference type="Pfam" id="PF08577"/>
    </source>
</evidence>
<evidence type="ECO:0000256" key="5">
    <source>
        <dbReference type="ARBA" id="ARBA00022481"/>
    </source>
</evidence>
<dbReference type="InterPro" id="IPR021625">
    <property type="entry name" value="PI31_Prot_N"/>
</dbReference>
<keyword evidence="10" id="KW-0007">Acetylation</keyword>
<evidence type="ECO:0000256" key="12">
    <source>
        <dbReference type="SAM" id="MobiDB-lite"/>
    </source>
</evidence>
<evidence type="ECO:0000256" key="8">
    <source>
        <dbReference type="ARBA" id="ARBA00022824"/>
    </source>
</evidence>
<dbReference type="FunFam" id="3.40.1000.30:FF:000002">
    <property type="entry name" value="Proteasome inhibitor PI31 subunit"/>
    <property type="match status" value="1"/>
</dbReference>
<gene>
    <name evidence="15" type="primary">PSMF1</name>
</gene>
<dbReference type="PANTHER" id="PTHR13266:SF1">
    <property type="entry name" value="PROTEASOME INHIBITOR PI31 SUBUNIT"/>
    <property type="match status" value="1"/>
</dbReference>
<reference evidence="15" key="1">
    <citation type="submission" date="2020-11" db="EMBL/GenBank/DDBJ databases">
        <title>Gallus gallus (Chicken) genome, bGalGal1, GRCg7b, maternal haplotype autosomes + Z &amp; W.</title>
        <authorList>
            <person name="Warren W."/>
            <person name="Formenti G."/>
            <person name="Fedrigo O."/>
            <person name="Haase B."/>
            <person name="Mountcastle J."/>
            <person name="Balacco J."/>
            <person name="Tracey A."/>
            <person name="Schneider V."/>
            <person name="Okimoto R."/>
            <person name="Cheng H."/>
            <person name="Hawken R."/>
            <person name="Howe K."/>
            <person name="Jarvis E.D."/>
        </authorList>
    </citation>
    <scope>NUCLEOTIDE SEQUENCE [LARGE SCALE GENOMIC DNA]</scope>
    <source>
        <strain evidence="15">Broiler</strain>
    </source>
</reference>
<evidence type="ECO:0000256" key="9">
    <source>
        <dbReference type="ARBA" id="ARBA00022942"/>
    </source>
</evidence>
<feature type="region of interest" description="Disordered" evidence="12">
    <location>
        <begin position="146"/>
        <end position="251"/>
    </location>
</feature>
<protein>
    <recommendedName>
        <fullName evidence="4">Proteasome inhibitor PI31 subunit</fullName>
    </recommendedName>
</protein>
<keyword evidence="6" id="KW-0963">Cytoplasm</keyword>
<reference evidence="15" key="2">
    <citation type="submission" date="2025-08" db="UniProtKB">
        <authorList>
            <consortium name="Ensembl"/>
        </authorList>
    </citation>
    <scope>IDENTIFICATION</scope>
    <source>
        <strain evidence="15">broiler</strain>
    </source>
</reference>
<dbReference type="OrthoDB" id="68090at2759"/>
<dbReference type="InterPro" id="IPR045128">
    <property type="entry name" value="PI31-like"/>
</dbReference>
<keyword evidence="7" id="KW-0597">Phosphoprotein</keyword>
<dbReference type="Gene3D" id="3.40.1000.30">
    <property type="match status" value="1"/>
</dbReference>
<keyword evidence="9" id="KW-0647">Proteasome</keyword>
<keyword evidence="5" id="KW-0488">Methylation</keyword>
<comment type="subcellular location">
    <subcellularLocation>
        <location evidence="2">Cytoplasm</location>
    </subcellularLocation>
    <subcellularLocation>
        <location evidence="1">Endoplasmic reticulum</location>
    </subcellularLocation>
</comment>
<evidence type="ECO:0000256" key="7">
    <source>
        <dbReference type="ARBA" id="ARBA00022553"/>
    </source>
</evidence>
<dbReference type="GO" id="GO:0000502">
    <property type="term" value="C:proteasome complex"/>
    <property type="evidence" value="ECO:0007669"/>
    <property type="project" value="UniProtKB-KW"/>
</dbReference>
<dbReference type="GeneTree" id="ENSGT00390000012257"/>
<evidence type="ECO:0000259" key="14">
    <source>
        <dbReference type="Pfam" id="PF11566"/>
    </source>
</evidence>
<evidence type="ECO:0000313" key="15">
    <source>
        <dbReference type="Ensembl" id="ENSGALP00010019477.1"/>
    </source>
</evidence>
<feature type="domain" description="PI31 proteasome regulator C-terminal" evidence="13">
    <location>
        <begin position="162"/>
        <end position="235"/>
    </location>
</feature>
<dbReference type="Proteomes" id="UP000000539">
    <property type="component" value="Chromosome 20"/>
</dbReference>
<evidence type="ECO:0007829" key="17">
    <source>
        <dbReference type="PeptideAtlas" id="A0A8V0YND4"/>
    </source>
</evidence>
<reference evidence="15" key="3">
    <citation type="submission" date="2025-09" db="UniProtKB">
        <authorList>
            <consortium name="Ensembl"/>
        </authorList>
    </citation>
    <scope>IDENTIFICATION</scope>
    <source>
        <strain evidence="15">broiler</strain>
    </source>
</reference>
<dbReference type="GO" id="GO:0043161">
    <property type="term" value="P:proteasome-mediated ubiquitin-dependent protein catabolic process"/>
    <property type="evidence" value="ECO:0007669"/>
    <property type="project" value="InterPro"/>
</dbReference>
<organism evidence="15 16">
    <name type="scientific">Gallus gallus</name>
    <name type="common">Chicken</name>
    <dbReference type="NCBI Taxonomy" id="9031"/>
    <lineage>
        <taxon>Eukaryota</taxon>
        <taxon>Metazoa</taxon>
        <taxon>Chordata</taxon>
        <taxon>Craniata</taxon>
        <taxon>Vertebrata</taxon>
        <taxon>Euteleostomi</taxon>
        <taxon>Archelosauria</taxon>
        <taxon>Archosauria</taxon>
        <taxon>Dinosauria</taxon>
        <taxon>Saurischia</taxon>
        <taxon>Theropoda</taxon>
        <taxon>Coelurosauria</taxon>
        <taxon>Aves</taxon>
        <taxon>Neognathae</taxon>
        <taxon>Galloanserae</taxon>
        <taxon>Galliformes</taxon>
        <taxon>Phasianidae</taxon>
        <taxon>Phasianinae</taxon>
        <taxon>Gallus</taxon>
    </lineage>
</organism>
<evidence type="ECO:0000256" key="6">
    <source>
        <dbReference type="ARBA" id="ARBA00022490"/>
    </source>
</evidence>
<dbReference type="AlphaFoldDB" id="A0A8V0YND4"/>
<dbReference type="PANTHER" id="PTHR13266">
    <property type="entry name" value="PROTEASOME INHIBITOR"/>
    <property type="match status" value="1"/>
</dbReference>
<feature type="compositionally biased region" description="Basic and acidic residues" evidence="12">
    <location>
        <begin position="147"/>
        <end position="161"/>
    </location>
</feature>
<keyword evidence="17" id="KW-1267">Proteomics identification</keyword>
<evidence type="ECO:0000256" key="10">
    <source>
        <dbReference type="ARBA" id="ARBA00022990"/>
    </source>
</evidence>